<dbReference type="InterPro" id="IPR051446">
    <property type="entry name" value="HTH_trans_reg/aminotransferase"/>
</dbReference>
<dbReference type="PANTHER" id="PTHR46577:SF1">
    <property type="entry name" value="HTH-TYPE TRANSCRIPTIONAL REGULATORY PROTEIN GABR"/>
    <property type="match status" value="1"/>
</dbReference>
<gene>
    <name evidence="2" type="ORF">IM816_11770</name>
</gene>
<dbReference type="InterPro" id="IPR015421">
    <property type="entry name" value="PyrdxlP-dep_Trfase_major"/>
</dbReference>
<reference evidence="2" key="1">
    <citation type="submission" date="2020-10" db="EMBL/GenBank/DDBJ databases">
        <title>Whole-genome sequence of Luteibacter sp. EIF3.</title>
        <authorList>
            <person name="Friedrich I."/>
            <person name="Hertel R."/>
            <person name="Daniel R."/>
        </authorList>
    </citation>
    <scope>NUCLEOTIDE SEQUENCE</scope>
    <source>
        <strain evidence="2">EIF3</strain>
    </source>
</reference>
<feature type="domain" description="Aminotransferase class I/classII large" evidence="1">
    <location>
        <begin position="22"/>
        <end position="259"/>
    </location>
</feature>
<proteinExistence type="predicted"/>
<evidence type="ECO:0000259" key="1">
    <source>
        <dbReference type="Pfam" id="PF00155"/>
    </source>
</evidence>
<dbReference type="Gene3D" id="3.40.640.10">
    <property type="entry name" value="Type I PLP-dependent aspartate aminotransferase-like (Major domain)"/>
    <property type="match status" value="1"/>
</dbReference>
<dbReference type="SUPFAM" id="SSF53383">
    <property type="entry name" value="PLP-dependent transferases"/>
    <property type="match status" value="1"/>
</dbReference>
<dbReference type="PANTHER" id="PTHR46577">
    <property type="entry name" value="HTH-TYPE TRANSCRIPTIONAL REGULATORY PROTEIN GABR"/>
    <property type="match status" value="1"/>
</dbReference>
<keyword evidence="2" id="KW-0808">Transferase</keyword>
<accession>A0ABY4T211</accession>
<name>A0ABY4T211_9GAMM</name>
<organism evidence="2 3">
    <name type="scientific">Luteibacter flocculans</name>
    <dbReference type="NCBI Taxonomy" id="2780091"/>
    <lineage>
        <taxon>Bacteria</taxon>
        <taxon>Pseudomonadati</taxon>
        <taxon>Pseudomonadota</taxon>
        <taxon>Gammaproteobacteria</taxon>
        <taxon>Lysobacterales</taxon>
        <taxon>Rhodanobacteraceae</taxon>
        <taxon>Luteibacter</taxon>
    </lineage>
</organism>
<dbReference type="EMBL" id="CP063231">
    <property type="protein sequence ID" value="URL57315.1"/>
    <property type="molecule type" value="Genomic_DNA"/>
</dbReference>
<keyword evidence="2" id="KW-0032">Aminotransferase</keyword>
<dbReference type="InterPro" id="IPR004839">
    <property type="entry name" value="Aminotransferase_I/II_large"/>
</dbReference>
<evidence type="ECO:0000313" key="2">
    <source>
        <dbReference type="EMBL" id="URL57315.1"/>
    </source>
</evidence>
<dbReference type="Proteomes" id="UP001056681">
    <property type="component" value="Chromosome"/>
</dbReference>
<dbReference type="GO" id="GO:0008483">
    <property type="term" value="F:transaminase activity"/>
    <property type="evidence" value="ECO:0007669"/>
    <property type="project" value="UniProtKB-KW"/>
</dbReference>
<dbReference type="InterPro" id="IPR015424">
    <property type="entry name" value="PyrdxlP-dep_Trfase"/>
</dbReference>
<evidence type="ECO:0000313" key="3">
    <source>
        <dbReference type="Proteomes" id="UP001056681"/>
    </source>
</evidence>
<dbReference type="RefSeq" id="WP_250338220.1">
    <property type="nucleotide sequence ID" value="NZ_CP063231.1"/>
</dbReference>
<dbReference type="Pfam" id="PF00155">
    <property type="entry name" value="Aminotran_1_2"/>
    <property type="match status" value="1"/>
</dbReference>
<keyword evidence="3" id="KW-1185">Reference proteome</keyword>
<protein>
    <submittedName>
        <fullName evidence="2">PLP-dependent aminotransferase family protein</fullName>
    </submittedName>
</protein>
<sequence>MTPTYDLAVNLPLRTDVAAALGHAVAKTAIAVEDLGYPDPAGALAVRRSIAGWLRRVGGHGAVDPSRIALTLGARHALRLALLQARAPNGVLLVEDHTYQGVRALADAMGLRCVDVGMDGQGMRPDALALAAERNGATVVYVQPTLHNPTTATMPLSRRMDIAAVAEALGLTLIEGDVYGPLAWHGRDAVPPFAVLAPERTLHAGGVGKILGPGLRVGWLLHPDAPTCALTAVTMQCEHDGIPTLWPSIVGRWMDDGTAEALLETLALTMAERNATARRILGPELVTHGSSLHAWLPCADPVATEERLLAHRVRIAASRGFVSADRQPAGIRLALGAEEDSARLEKALRLVAQVL</sequence>
<dbReference type="CDD" id="cd00609">
    <property type="entry name" value="AAT_like"/>
    <property type="match status" value="1"/>
</dbReference>